<name>A0A085BJN3_9FLAO</name>
<dbReference type="EMBL" id="JPLY01000002">
    <property type="protein sequence ID" value="KFC22678.1"/>
    <property type="molecule type" value="Genomic_DNA"/>
</dbReference>
<evidence type="ECO:0000313" key="1">
    <source>
        <dbReference type="EMBL" id="KFC22678.1"/>
    </source>
</evidence>
<dbReference type="PANTHER" id="PTHR36452">
    <property type="entry name" value="CHROMOSOME 12, WHOLE GENOME SHOTGUN SEQUENCE"/>
    <property type="match status" value="1"/>
</dbReference>
<dbReference type="AlphaFoldDB" id="A0A085BJN3"/>
<dbReference type="OrthoDB" id="9794241at2"/>
<organism evidence="1 2">
    <name type="scientific">Epilithonimonas lactis</name>
    <dbReference type="NCBI Taxonomy" id="421072"/>
    <lineage>
        <taxon>Bacteria</taxon>
        <taxon>Pseudomonadati</taxon>
        <taxon>Bacteroidota</taxon>
        <taxon>Flavobacteriia</taxon>
        <taxon>Flavobacteriales</taxon>
        <taxon>Weeksellaceae</taxon>
        <taxon>Chryseobacterium group</taxon>
        <taxon>Epilithonimonas</taxon>
    </lineage>
</organism>
<evidence type="ECO:0008006" key="3">
    <source>
        <dbReference type="Google" id="ProtNLM"/>
    </source>
</evidence>
<dbReference type="InterPro" id="IPR012808">
    <property type="entry name" value="CHP02453"/>
</dbReference>
<dbReference type="RefSeq" id="WP_034974645.1">
    <property type="nucleotide sequence ID" value="NZ_FOFI01000004.1"/>
</dbReference>
<evidence type="ECO:0000313" key="2">
    <source>
        <dbReference type="Proteomes" id="UP000028623"/>
    </source>
</evidence>
<protein>
    <recommendedName>
        <fullName evidence="3">TIGR02453 family protein</fullName>
    </recommendedName>
</protein>
<sequence length="222" mass="25587">MSTAINPETLKFLSTLEINNNREWFNENKPLYLEAKANFENVVNEIIAEVAEFDESVERLEAKNCIFRIYKDTRFSKDKTPYKTNIGASLVEKGPKTLNHAGYYIHLEKGKSFLAGGVYMTEPKNLKAIREAISSDSETFLKILNKKSFKDVLELQGTKLVKVPQGFDKENPMGDYLKFKQFTVFHPLSDKEVLDKNFVKNTVKVLKEIYPFNRFLNEAIGR</sequence>
<accession>A0A085BJN3</accession>
<proteinExistence type="predicted"/>
<dbReference type="InterPro" id="IPR015996">
    <property type="entry name" value="UCP028451"/>
</dbReference>
<gene>
    <name evidence="1" type="ORF">IO89_06395</name>
</gene>
<dbReference type="NCBIfam" id="TIGR02453">
    <property type="entry name" value="TIGR02453 family protein"/>
    <property type="match status" value="1"/>
</dbReference>
<keyword evidence="2" id="KW-1185">Reference proteome</keyword>
<comment type="caution">
    <text evidence="1">The sequence shown here is derived from an EMBL/GenBank/DDBJ whole genome shotgun (WGS) entry which is preliminary data.</text>
</comment>
<dbReference type="eggNOG" id="COG5587">
    <property type="taxonomic scope" value="Bacteria"/>
</dbReference>
<dbReference type="STRING" id="421072.SAMN04488097_3194"/>
<dbReference type="PANTHER" id="PTHR36452:SF1">
    <property type="entry name" value="DUF2461 DOMAIN-CONTAINING PROTEIN"/>
    <property type="match status" value="1"/>
</dbReference>
<reference evidence="1 2" key="1">
    <citation type="submission" date="2014-07" db="EMBL/GenBank/DDBJ databases">
        <title>Epilithonimonas lactis LMG 22401 Genome.</title>
        <authorList>
            <person name="Pipes S.E."/>
            <person name="Stropko S.J."/>
        </authorList>
    </citation>
    <scope>NUCLEOTIDE SEQUENCE [LARGE SCALE GENOMIC DNA]</scope>
    <source>
        <strain evidence="1 2">LMG 24401</strain>
    </source>
</reference>
<dbReference type="Pfam" id="PF09365">
    <property type="entry name" value="DUF2461"/>
    <property type="match status" value="1"/>
</dbReference>
<dbReference type="Proteomes" id="UP000028623">
    <property type="component" value="Unassembled WGS sequence"/>
</dbReference>
<dbReference type="PIRSF" id="PIRSF028451">
    <property type="entry name" value="UCP028451"/>
    <property type="match status" value="1"/>
</dbReference>